<protein>
    <submittedName>
        <fullName evidence="1">Uncharacterized protein</fullName>
    </submittedName>
</protein>
<comment type="caution">
    <text evidence="1">The sequence shown here is derived from an EMBL/GenBank/DDBJ whole genome shotgun (WGS) entry which is preliminary data.</text>
</comment>
<accession>A0A3R7MTE2</accession>
<evidence type="ECO:0000313" key="2">
    <source>
        <dbReference type="Proteomes" id="UP000284403"/>
    </source>
</evidence>
<name>A0A3R7MTE2_9TRYP</name>
<dbReference type="RefSeq" id="XP_029225729.1">
    <property type="nucleotide sequence ID" value="XM_029374199.1"/>
</dbReference>
<gene>
    <name evidence="1" type="ORF">Tco025E_07333</name>
</gene>
<dbReference type="GeneID" id="40320944"/>
<dbReference type="Proteomes" id="UP000284403">
    <property type="component" value="Unassembled WGS sequence"/>
</dbReference>
<reference evidence="1 2" key="1">
    <citation type="journal article" date="2018" name="BMC Genomics">
        <title>Genomic comparison of Trypanosoma conorhini and Trypanosoma rangeli to Trypanosoma cruzi strains of high and low virulence.</title>
        <authorList>
            <person name="Bradwell K.R."/>
            <person name="Koparde V.N."/>
            <person name="Matveyev A.V."/>
            <person name="Serrano M.G."/>
            <person name="Alves J.M."/>
            <person name="Parikh H."/>
            <person name="Huang B."/>
            <person name="Lee V."/>
            <person name="Espinosa-Alvarez O."/>
            <person name="Ortiz P.A."/>
            <person name="Costa-Martins A.G."/>
            <person name="Teixeira M.M."/>
            <person name="Buck G.A."/>
        </authorList>
    </citation>
    <scope>NUCLEOTIDE SEQUENCE [LARGE SCALE GENOMIC DNA]</scope>
    <source>
        <strain evidence="1 2">025E</strain>
    </source>
</reference>
<proteinExistence type="predicted"/>
<keyword evidence="2" id="KW-1185">Reference proteome</keyword>
<dbReference type="EMBL" id="MKKU01000554">
    <property type="protein sequence ID" value="RNF07834.1"/>
    <property type="molecule type" value="Genomic_DNA"/>
</dbReference>
<organism evidence="1 2">
    <name type="scientific">Trypanosoma conorhini</name>
    <dbReference type="NCBI Taxonomy" id="83891"/>
    <lineage>
        <taxon>Eukaryota</taxon>
        <taxon>Discoba</taxon>
        <taxon>Euglenozoa</taxon>
        <taxon>Kinetoplastea</taxon>
        <taxon>Metakinetoplastina</taxon>
        <taxon>Trypanosomatida</taxon>
        <taxon>Trypanosomatidae</taxon>
        <taxon>Trypanosoma</taxon>
    </lineage>
</organism>
<dbReference type="AlphaFoldDB" id="A0A3R7MTE2"/>
<evidence type="ECO:0000313" key="1">
    <source>
        <dbReference type="EMBL" id="RNF07834.1"/>
    </source>
</evidence>
<sequence>MRAGPTLRLGLSFASGVHLKFDGSAAVEDSLEKVEGLFPLVGLRGAFSWHNPAHAGCCGGLYWSSTSRKPSNSLQRSCVMVSGATSTVRIAMRRFPTVSQPNISVSISLAECVRPHRDK</sequence>